<dbReference type="SUPFAM" id="SSF56601">
    <property type="entry name" value="beta-lactamase/transpeptidase-like"/>
    <property type="match status" value="1"/>
</dbReference>
<keyword evidence="5" id="KW-0378">Hydrolase</keyword>
<feature type="region of interest" description="Disordered" evidence="9">
    <location>
        <begin position="878"/>
        <end position="975"/>
    </location>
</feature>
<feature type="compositionally biased region" description="Pro residues" evidence="9">
    <location>
        <begin position="890"/>
        <end position="905"/>
    </location>
</feature>
<dbReference type="Gene3D" id="3.40.710.10">
    <property type="entry name" value="DD-peptidase/beta-lactamase superfamily"/>
    <property type="match status" value="1"/>
</dbReference>
<keyword evidence="14" id="KW-1185">Reference proteome</keyword>
<keyword evidence="3 13" id="KW-0328">Glycosyltransferase</keyword>
<feature type="compositionally biased region" description="Low complexity" evidence="9">
    <location>
        <begin position="155"/>
        <end position="172"/>
    </location>
</feature>
<dbReference type="Pfam" id="PF00905">
    <property type="entry name" value="Transpeptidase"/>
    <property type="match status" value="1"/>
</dbReference>
<sequence>MPPPGQQGPGRSAGQRPEAEKPEERTNAWVPSFDDSDDDGSSVSQRLNGDGNGSGRGAQPPNGADGRRADQPTTYSSAPPPPPPGQQPGRQGPPPPPQGTQQVPRPGQQPPPPGPPGPGRPGQQGPGARPGADQGERPTENIPQTPSDGREARWAAAGGAAAAGAAGAAAAAGGAGSAGAGAREPQLLTHQESPGAYDYYADDYDDDPYDDGYSDNASHESGYDDDDRFAAFGPGDDDLDDPDDDVNAAKARRSNIWRWVRRSCYIAVAAGILVPMAIAVYGYFAWPVPNPEEIAKQTQQTITVNYSNGQEMTRIQPQEGKPRTMIHSLDEVSPAMRNATMAAEDASFYSNPGFDVMGIVRSALAGTGGGSTLTQQYIKLELNADQHTYTRKFREVVLAFKMTQQQSKDQILMAYLNTAFYGRGAYGINSAAENYFGKKPKDLNPEEAAVLAGMVQRPYDNDPAANLKQATWRWNYVMDQMVKNHFISPAERQAAQLPQTRGRDDWRGEAITGTQYHIREAALRELEQEGYSQDALARGGFTITTTIDPKAQQYAEQAVNDVTNGEPDDIRTSLVAVDPKTGQVKAYYGGGQKVGGFDYANAAQPPGSSFKPFVALTGLEQNKGVGLFYDGSSPQEIAGTTFRNSAGVACDVPNHCGVREAMTKSVNTVFVNMAVQFGPQNVANTAYQAGIPKQYGGKESLHSPNGGVDAGIALGMYGVRPLDMAGAYATFANDGMKIQPHLVSKISNSEKTIPFDKPVNQPAFASTASESKNLVANLVDTMFDVADHSHIGLDNNRPVASKTGTNQYGSTSDNQNAWMVGSTRQLSSAVAMLAEKDGKPAPLTDHTGKIVYGAGLPGHVWQEFMNLYHKNLPIEQFPKPTPIGQFQDIPLPPPPTSSEPPPSSSEPPSSSLPPSESTDPSESETSPTRTRPGSGEHCGLFGCTGGDGTGGGDGTDTGDGQNAVGPTQTRDNSYG</sequence>
<evidence type="ECO:0000256" key="5">
    <source>
        <dbReference type="ARBA" id="ARBA00022801"/>
    </source>
</evidence>
<accession>A0ABW3FI07</accession>
<keyword evidence="1" id="KW-0121">Carboxypeptidase</keyword>
<feature type="compositionally biased region" description="Polar residues" evidence="9">
    <location>
        <begin position="802"/>
        <end position="815"/>
    </location>
</feature>
<dbReference type="InterPro" id="IPR001460">
    <property type="entry name" value="PCN-bd_Tpept"/>
</dbReference>
<evidence type="ECO:0000256" key="3">
    <source>
        <dbReference type="ARBA" id="ARBA00022676"/>
    </source>
</evidence>
<evidence type="ECO:0000313" key="14">
    <source>
        <dbReference type="Proteomes" id="UP001597018"/>
    </source>
</evidence>
<feature type="compositionally biased region" description="Gly residues" evidence="9">
    <location>
        <begin position="942"/>
        <end position="957"/>
    </location>
</feature>
<dbReference type="PANTHER" id="PTHR32282">
    <property type="entry name" value="BINDING PROTEIN TRANSPEPTIDASE, PUTATIVE-RELATED"/>
    <property type="match status" value="1"/>
</dbReference>
<evidence type="ECO:0000259" key="11">
    <source>
        <dbReference type="Pfam" id="PF00905"/>
    </source>
</evidence>
<name>A0ABW3FI07_9PSEU</name>
<dbReference type="GO" id="GO:0016757">
    <property type="term" value="F:glycosyltransferase activity"/>
    <property type="evidence" value="ECO:0007669"/>
    <property type="project" value="UniProtKB-KW"/>
</dbReference>
<evidence type="ECO:0000313" key="13">
    <source>
        <dbReference type="EMBL" id="MFD0918122.1"/>
    </source>
</evidence>
<keyword evidence="6" id="KW-0511">Multifunctional enzyme</keyword>
<feature type="compositionally biased region" description="Basic and acidic residues" evidence="9">
    <location>
        <begin position="17"/>
        <end position="26"/>
    </location>
</feature>
<evidence type="ECO:0000256" key="9">
    <source>
        <dbReference type="SAM" id="MobiDB-lite"/>
    </source>
</evidence>
<feature type="compositionally biased region" description="Polar residues" evidence="9">
    <location>
        <begin position="964"/>
        <end position="975"/>
    </location>
</feature>
<keyword evidence="10" id="KW-0472">Membrane</keyword>
<protein>
    <submittedName>
        <fullName evidence="13">Transglycosylase domain-containing protein</fullName>
        <ecNumber evidence="13">2.4.-.-</ecNumber>
    </submittedName>
</protein>
<evidence type="ECO:0000256" key="7">
    <source>
        <dbReference type="ARBA" id="ARBA00034000"/>
    </source>
</evidence>
<feature type="region of interest" description="Disordered" evidence="9">
    <location>
        <begin position="794"/>
        <end position="815"/>
    </location>
</feature>
<keyword evidence="10" id="KW-1133">Transmembrane helix</keyword>
<dbReference type="Proteomes" id="UP001597018">
    <property type="component" value="Unassembled WGS sequence"/>
</dbReference>
<feature type="compositionally biased region" description="Pro residues" evidence="9">
    <location>
        <begin position="107"/>
        <end position="119"/>
    </location>
</feature>
<evidence type="ECO:0000259" key="12">
    <source>
        <dbReference type="Pfam" id="PF00912"/>
    </source>
</evidence>
<dbReference type="Gene3D" id="1.10.3810.10">
    <property type="entry name" value="Biosynthetic peptidoglycan transglycosylase-like"/>
    <property type="match status" value="1"/>
</dbReference>
<organism evidence="13 14">
    <name type="scientific">Saccharopolyspora rosea</name>
    <dbReference type="NCBI Taxonomy" id="524884"/>
    <lineage>
        <taxon>Bacteria</taxon>
        <taxon>Bacillati</taxon>
        <taxon>Actinomycetota</taxon>
        <taxon>Actinomycetes</taxon>
        <taxon>Pseudonocardiales</taxon>
        <taxon>Pseudonocardiaceae</taxon>
        <taxon>Saccharopolyspora</taxon>
    </lineage>
</organism>
<keyword evidence="4 13" id="KW-0808">Transferase</keyword>
<gene>
    <name evidence="13" type="ORF">ACFQ16_00045</name>
</gene>
<dbReference type="PANTHER" id="PTHR32282:SF34">
    <property type="entry name" value="PENICILLIN-BINDING PROTEIN 1A"/>
    <property type="match status" value="1"/>
</dbReference>
<evidence type="ECO:0000256" key="4">
    <source>
        <dbReference type="ARBA" id="ARBA00022679"/>
    </source>
</evidence>
<feature type="region of interest" description="Disordered" evidence="9">
    <location>
        <begin position="196"/>
        <end position="243"/>
    </location>
</feature>
<keyword evidence="2" id="KW-0645">Protease</keyword>
<feature type="transmembrane region" description="Helical" evidence="10">
    <location>
        <begin position="263"/>
        <end position="286"/>
    </location>
</feature>
<dbReference type="InterPro" id="IPR012338">
    <property type="entry name" value="Beta-lactam/transpept-like"/>
</dbReference>
<dbReference type="InterPro" id="IPR050396">
    <property type="entry name" value="Glycosyltr_51/Transpeptidase"/>
</dbReference>
<dbReference type="RefSeq" id="WP_380756013.1">
    <property type="nucleotide sequence ID" value="NZ_JBHTIW010000001.1"/>
</dbReference>
<keyword evidence="10" id="KW-0812">Transmembrane</keyword>
<reference evidence="14" key="1">
    <citation type="journal article" date="2019" name="Int. J. Syst. Evol. Microbiol.">
        <title>The Global Catalogue of Microorganisms (GCM) 10K type strain sequencing project: providing services to taxonomists for standard genome sequencing and annotation.</title>
        <authorList>
            <consortium name="The Broad Institute Genomics Platform"/>
            <consortium name="The Broad Institute Genome Sequencing Center for Infectious Disease"/>
            <person name="Wu L."/>
            <person name="Ma J."/>
        </authorList>
    </citation>
    <scope>NUCLEOTIDE SEQUENCE [LARGE SCALE GENOMIC DNA]</scope>
    <source>
        <strain evidence="14">CCUG 56401</strain>
    </source>
</reference>
<dbReference type="InterPro" id="IPR001264">
    <property type="entry name" value="Glyco_trans_51"/>
</dbReference>
<feature type="compositionally biased region" description="Acidic residues" evidence="9">
    <location>
        <begin position="200"/>
        <end position="213"/>
    </location>
</feature>
<feature type="domain" description="Penicillin-binding protein transpeptidase" evidence="11">
    <location>
        <begin position="573"/>
        <end position="825"/>
    </location>
</feature>
<dbReference type="EMBL" id="JBHTIW010000001">
    <property type="protein sequence ID" value="MFD0918122.1"/>
    <property type="molecule type" value="Genomic_DNA"/>
</dbReference>
<evidence type="ECO:0000256" key="10">
    <source>
        <dbReference type="SAM" id="Phobius"/>
    </source>
</evidence>
<feature type="domain" description="Glycosyl transferase family 51" evidence="12">
    <location>
        <begin position="311"/>
        <end position="481"/>
    </location>
</feature>
<dbReference type="SUPFAM" id="SSF53955">
    <property type="entry name" value="Lysozyme-like"/>
    <property type="match status" value="1"/>
</dbReference>
<comment type="catalytic activity">
    <reaction evidence="7">
        <text>Preferential cleavage: (Ac)2-L-Lys-D-Ala-|-D-Ala. Also transpeptidation of peptidyl-alanyl moieties that are N-acyl substituents of D-alanine.</text>
        <dbReference type="EC" id="3.4.16.4"/>
    </reaction>
</comment>
<evidence type="ECO:0000256" key="1">
    <source>
        <dbReference type="ARBA" id="ARBA00022645"/>
    </source>
</evidence>
<evidence type="ECO:0000256" key="2">
    <source>
        <dbReference type="ARBA" id="ARBA00022670"/>
    </source>
</evidence>
<comment type="catalytic activity">
    <reaction evidence="8">
        <text>[GlcNAc-(1-&gt;4)-Mur2Ac(oyl-L-Ala-gamma-D-Glu-L-Lys-D-Ala-D-Ala)](n)-di-trans,octa-cis-undecaprenyl diphosphate + beta-D-GlcNAc-(1-&gt;4)-Mur2Ac(oyl-L-Ala-gamma-D-Glu-L-Lys-D-Ala-D-Ala)-di-trans,octa-cis-undecaprenyl diphosphate = [GlcNAc-(1-&gt;4)-Mur2Ac(oyl-L-Ala-gamma-D-Glu-L-Lys-D-Ala-D-Ala)](n+1)-di-trans,octa-cis-undecaprenyl diphosphate + di-trans,octa-cis-undecaprenyl diphosphate + H(+)</text>
        <dbReference type="Rhea" id="RHEA:23708"/>
        <dbReference type="Rhea" id="RHEA-COMP:9602"/>
        <dbReference type="Rhea" id="RHEA-COMP:9603"/>
        <dbReference type="ChEBI" id="CHEBI:15378"/>
        <dbReference type="ChEBI" id="CHEBI:58405"/>
        <dbReference type="ChEBI" id="CHEBI:60033"/>
        <dbReference type="ChEBI" id="CHEBI:78435"/>
        <dbReference type="EC" id="2.4.99.28"/>
    </reaction>
</comment>
<evidence type="ECO:0000256" key="8">
    <source>
        <dbReference type="ARBA" id="ARBA00049902"/>
    </source>
</evidence>
<feature type="compositionally biased region" description="Low complexity" evidence="9">
    <location>
        <begin position="906"/>
        <end position="932"/>
    </location>
</feature>
<feature type="region of interest" description="Disordered" evidence="9">
    <location>
        <begin position="1"/>
        <end position="183"/>
    </location>
</feature>
<dbReference type="Pfam" id="PF00912">
    <property type="entry name" value="Transgly"/>
    <property type="match status" value="1"/>
</dbReference>
<comment type="caution">
    <text evidence="13">The sequence shown here is derived from an EMBL/GenBank/DDBJ whole genome shotgun (WGS) entry which is preliminary data.</text>
</comment>
<proteinExistence type="predicted"/>
<feature type="compositionally biased region" description="Pro residues" evidence="9">
    <location>
        <begin position="78"/>
        <end position="98"/>
    </location>
</feature>
<dbReference type="InterPro" id="IPR023346">
    <property type="entry name" value="Lysozyme-like_dom_sf"/>
</dbReference>
<dbReference type="EC" id="2.4.-.-" evidence="13"/>
<evidence type="ECO:0000256" key="6">
    <source>
        <dbReference type="ARBA" id="ARBA00023268"/>
    </source>
</evidence>
<dbReference type="InterPro" id="IPR036950">
    <property type="entry name" value="PBP_transglycosylase"/>
</dbReference>